<reference evidence="1 2" key="1">
    <citation type="submission" date="2022-11" db="EMBL/GenBank/DDBJ databases">
        <title>The characterization of three novel Bacteroidetes species and genomic analysis of their roles in tidal elemental geochemical cycles.</title>
        <authorList>
            <person name="Ma K.-J."/>
        </authorList>
    </citation>
    <scope>NUCLEOTIDE SEQUENCE [LARGE SCALE GENOMIC DNA]</scope>
    <source>
        <strain evidence="1 2">M82</strain>
    </source>
</reference>
<evidence type="ECO:0000313" key="1">
    <source>
        <dbReference type="EMBL" id="MCX2739630.1"/>
    </source>
</evidence>
<dbReference type="RefSeq" id="WP_266051692.1">
    <property type="nucleotide sequence ID" value="NZ_JAPFQO010000003.1"/>
</dbReference>
<evidence type="ECO:0000313" key="2">
    <source>
        <dbReference type="Proteomes" id="UP001207228"/>
    </source>
</evidence>
<dbReference type="EMBL" id="JAPFQO010000003">
    <property type="protein sequence ID" value="MCX2739630.1"/>
    <property type="molecule type" value="Genomic_DNA"/>
</dbReference>
<comment type="caution">
    <text evidence="1">The sequence shown here is derived from an EMBL/GenBank/DDBJ whole genome shotgun (WGS) entry which is preliminary data.</text>
</comment>
<proteinExistence type="predicted"/>
<organism evidence="1 2">
    <name type="scientific">Pontibacter anaerobius</name>
    <dbReference type="NCBI Taxonomy" id="2993940"/>
    <lineage>
        <taxon>Bacteria</taxon>
        <taxon>Pseudomonadati</taxon>
        <taxon>Bacteroidota</taxon>
        <taxon>Cytophagia</taxon>
        <taxon>Cytophagales</taxon>
        <taxon>Hymenobacteraceae</taxon>
        <taxon>Pontibacter</taxon>
    </lineage>
</organism>
<accession>A0ABT3REG3</accession>
<sequence length="289" mass="32634">MTTVPVASSPTIKPLLLAVVVLFGLLPDAKAQDSIHVRVLPAKIATQIELAIPAANKSYIYEKYTHFKNVYWLDRTDTLRSVNDSLFVGKQVNLSLSKNFSTHSRCDSTINSIRNSSLSHRTYAALDAFAREEIGYDNRQFRDSISLRRPSIAAERATCHSDFTLLVSKWRHYQLARIEQIKQQKAQRLSWIRGNPALVNTDFVREFLNSYGACDIDQEALVHLMHHNPGQFLQVVNQLSDIEFDVVKLKLSDLPPHLNTAGAATAIRNSTVKAGRKRQLVRKLKKGSR</sequence>
<gene>
    <name evidence="1" type="ORF">OO017_06710</name>
</gene>
<protein>
    <recommendedName>
        <fullName evidence="3">DUF4476 domain-containing protein</fullName>
    </recommendedName>
</protein>
<dbReference type="Proteomes" id="UP001207228">
    <property type="component" value="Unassembled WGS sequence"/>
</dbReference>
<keyword evidence="2" id="KW-1185">Reference proteome</keyword>
<name>A0ABT3REG3_9BACT</name>
<evidence type="ECO:0008006" key="3">
    <source>
        <dbReference type="Google" id="ProtNLM"/>
    </source>
</evidence>